<dbReference type="Gene3D" id="3.40.50.300">
    <property type="entry name" value="P-loop containing nucleotide triphosphate hydrolases"/>
    <property type="match status" value="1"/>
</dbReference>
<dbReference type="PROSITE" id="PS51706">
    <property type="entry name" value="G_ENGB"/>
    <property type="match status" value="1"/>
</dbReference>
<evidence type="ECO:0000256" key="4">
    <source>
        <dbReference type="ARBA" id="ARBA00023134"/>
    </source>
</evidence>
<organism evidence="8">
    <name type="scientific">Trypanosoma congolense (strain IL3000)</name>
    <dbReference type="NCBI Taxonomy" id="1068625"/>
    <lineage>
        <taxon>Eukaryota</taxon>
        <taxon>Discoba</taxon>
        <taxon>Euglenozoa</taxon>
        <taxon>Kinetoplastea</taxon>
        <taxon>Metakinetoplastina</taxon>
        <taxon>Trypanosomatida</taxon>
        <taxon>Trypanosomatidae</taxon>
        <taxon>Trypanosoma</taxon>
        <taxon>Nannomonas</taxon>
    </lineage>
</organism>
<dbReference type="AlphaFoldDB" id="G0UPS3"/>
<evidence type="ECO:0000256" key="1">
    <source>
        <dbReference type="ARBA" id="ARBA00022723"/>
    </source>
</evidence>
<evidence type="ECO:0000313" key="8">
    <source>
        <dbReference type="EMBL" id="CCC91384.1"/>
    </source>
</evidence>
<dbReference type="GO" id="GO:0005525">
    <property type="term" value="F:GTP binding"/>
    <property type="evidence" value="ECO:0007669"/>
    <property type="project" value="UniProtKB-KW"/>
</dbReference>
<proteinExistence type="predicted"/>
<dbReference type="InterPro" id="IPR027417">
    <property type="entry name" value="P-loop_NTPase"/>
</dbReference>
<evidence type="ECO:0000259" key="7">
    <source>
        <dbReference type="PROSITE" id="PS51706"/>
    </source>
</evidence>
<keyword evidence="5" id="KW-0175">Coiled coil</keyword>
<gene>
    <name evidence="8" type="ORF">TCIL3000_7_1940</name>
</gene>
<accession>G0UPS3</accession>
<evidence type="ECO:0000256" key="3">
    <source>
        <dbReference type="ARBA" id="ARBA00022842"/>
    </source>
</evidence>
<dbReference type="PANTHER" id="PTHR11649:SF13">
    <property type="entry name" value="ENGB-TYPE G DOMAIN-CONTAINING PROTEIN"/>
    <property type="match status" value="1"/>
</dbReference>
<dbReference type="PANTHER" id="PTHR11649">
    <property type="entry name" value="MSS1/TRME-RELATED GTP-BINDING PROTEIN"/>
    <property type="match status" value="1"/>
</dbReference>
<keyword evidence="1" id="KW-0479">Metal-binding</keyword>
<name>G0UPS3_TRYCI</name>
<dbReference type="VEuPathDB" id="TriTrypDB:TcIL3000_7_1940"/>
<dbReference type="GO" id="GO:0046872">
    <property type="term" value="F:metal ion binding"/>
    <property type="evidence" value="ECO:0007669"/>
    <property type="project" value="UniProtKB-KW"/>
</dbReference>
<sequence length="927" mass="102785">MQWPTPLRWCSASTAFNLLGRVPLRGRPRYTQQQSATQKIMDAEALLTASRRRVPSRANVTLMEVDQGCQLSCDALCEVPGAGNDDIVMDPAHGQQLREIAAATERERMGENHPATRGIGTDVIDLVTDAFKDAREKLVAKRRRVLYELTHPIPSDYQYNGKLVPPPPLSFGRITEEAITLGNKVMLGQHYSLVKQAGMYRDDVEQDSTESTATTTGRQRRWRKGRPSLYDNHNYFFEVNELYQEIVLVGKACAGKSSLLNALLGQTVAKTSSTPNTTRKLSFYQSVSPEEMQRYLNVKGNGLVKLPGGGPQLTFVDVPGFGIEGMSEHWRDKAIELTDAYLGVRRSVNTLLLCIDCERGLTKVDLRYFTWLENLHGVFFVVLTKCDSVPHSRVCSVMRQIYATITRNRRKYRKVFPFIIPTSAKDGVNIEMLRGLIAETSGLIPGDRLREILKTKAAAELRVALQEEEARIQEARCMEANMARAYFESTRNASSANANGSTVGASSLTCPISSPVPQRLLAAKNPPLKERKFILSLDCEEGSNAHDMVLPSNSGAEATEPLLALSGDTDYSGLCQLSEGEKAKRRKRFLAWRHAHPLQRHQSEYGVFRLNTGLEQPGASKIELTYSDDIGDPAFGRGGACGSATCTEEGSGAVVDADVRGVDFAAFAGGSADSMVESSERPMTESDRLPSAAVSVSEERSSVVGFNDENSQFCKTSKPPMTGRVSRFLDVIERYAEHKGSLPKSKRDREREARWQARLTNGAPTRLLVEEADGRVAEFKAGTKFGPSFVSAPAADVVGRRGQWASRQYVKQALAACPTAPWSALGVLKKDIERVKQEAAMRGMTKKELEAYLRTRGRVTEGFAKFEGEVTTAKYMNEIRQTKTLRSQQQMHLNSTAKISYRSMPVGLWKHYGDREAYWPTPRVKGH</sequence>
<protein>
    <recommendedName>
        <fullName evidence="7">EngB-type G domain-containing protein</fullName>
    </recommendedName>
</protein>
<evidence type="ECO:0000256" key="2">
    <source>
        <dbReference type="ARBA" id="ARBA00022741"/>
    </source>
</evidence>
<feature type="region of interest" description="Disordered" evidence="6">
    <location>
        <begin position="675"/>
        <end position="694"/>
    </location>
</feature>
<reference evidence="8" key="1">
    <citation type="journal article" date="2012" name="Proc. Natl. Acad. Sci. U.S.A.">
        <title>Antigenic diversity is generated by distinct evolutionary mechanisms in African trypanosome species.</title>
        <authorList>
            <person name="Jackson A.P."/>
            <person name="Berry A."/>
            <person name="Aslett M."/>
            <person name="Allison H.C."/>
            <person name="Burton P."/>
            <person name="Vavrova-Anderson J."/>
            <person name="Brown R."/>
            <person name="Browne H."/>
            <person name="Corton N."/>
            <person name="Hauser H."/>
            <person name="Gamble J."/>
            <person name="Gilderthorp R."/>
            <person name="Marcello L."/>
            <person name="McQuillan J."/>
            <person name="Otto T.D."/>
            <person name="Quail M.A."/>
            <person name="Sanders M.J."/>
            <person name="van Tonder A."/>
            <person name="Ginger M.L."/>
            <person name="Field M.C."/>
            <person name="Barry J.D."/>
            <person name="Hertz-Fowler C."/>
            <person name="Berriman M."/>
        </authorList>
    </citation>
    <scope>NUCLEOTIDE SEQUENCE</scope>
    <source>
        <strain evidence="8">IL3000</strain>
    </source>
</reference>
<dbReference type="SUPFAM" id="SSF52540">
    <property type="entry name" value="P-loop containing nucleoside triphosphate hydrolases"/>
    <property type="match status" value="1"/>
</dbReference>
<evidence type="ECO:0000256" key="6">
    <source>
        <dbReference type="SAM" id="MobiDB-lite"/>
    </source>
</evidence>
<feature type="coiled-coil region" evidence="5">
    <location>
        <begin position="449"/>
        <end position="485"/>
    </location>
</feature>
<dbReference type="CDD" id="cd01876">
    <property type="entry name" value="YihA_EngB"/>
    <property type="match status" value="1"/>
</dbReference>
<dbReference type="InterPro" id="IPR030393">
    <property type="entry name" value="G_ENGB_dom"/>
</dbReference>
<dbReference type="Pfam" id="PF01926">
    <property type="entry name" value="MMR_HSR1"/>
    <property type="match status" value="1"/>
</dbReference>
<keyword evidence="3" id="KW-0460">Magnesium</keyword>
<dbReference type="InterPro" id="IPR006073">
    <property type="entry name" value="GTP-bd"/>
</dbReference>
<keyword evidence="4" id="KW-0342">GTP-binding</keyword>
<dbReference type="EMBL" id="HE575320">
    <property type="protein sequence ID" value="CCC91384.1"/>
    <property type="molecule type" value="Genomic_DNA"/>
</dbReference>
<feature type="domain" description="EngB-type G" evidence="7">
    <location>
        <begin position="242"/>
        <end position="443"/>
    </location>
</feature>
<keyword evidence="2" id="KW-0547">Nucleotide-binding</keyword>
<evidence type="ECO:0000256" key="5">
    <source>
        <dbReference type="SAM" id="Coils"/>
    </source>
</evidence>
<feature type="compositionally biased region" description="Basic and acidic residues" evidence="6">
    <location>
        <begin position="678"/>
        <end position="688"/>
    </location>
</feature>